<proteinExistence type="predicted"/>
<reference evidence="1 2" key="2">
    <citation type="journal article" date="2022" name="Mol. Ecol. Resour.">
        <title>The genomes of chicory, endive, great burdock and yacon provide insights into Asteraceae paleo-polyploidization history and plant inulin production.</title>
        <authorList>
            <person name="Fan W."/>
            <person name="Wang S."/>
            <person name="Wang H."/>
            <person name="Wang A."/>
            <person name="Jiang F."/>
            <person name="Liu H."/>
            <person name="Zhao H."/>
            <person name="Xu D."/>
            <person name="Zhang Y."/>
        </authorList>
    </citation>
    <scope>NUCLEOTIDE SEQUENCE [LARGE SCALE GENOMIC DNA]</scope>
    <source>
        <strain evidence="2">cv. Yunnan</strain>
        <tissue evidence="1">Leaves</tissue>
    </source>
</reference>
<comment type="caution">
    <text evidence="1">The sequence shown here is derived from an EMBL/GenBank/DDBJ whole genome shotgun (WGS) entry which is preliminary data.</text>
</comment>
<gene>
    <name evidence="1" type="ORF">L1987_49622</name>
</gene>
<dbReference type="Proteomes" id="UP001056120">
    <property type="component" value="Linkage Group LG16"/>
</dbReference>
<reference evidence="2" key="1">
    <citation type="journal article" date="2022" name="Mol. Ecol. Resour.">
        <title>The genomes of chicory, endive, great burdock and yacon provide insights into Asteraceae palaeo-polyploidization history and plant inulin production.</title>
        <authorList>
            <person name="Fan W."/>
            <person name="Wang S."/>
            <person name="Wang H."/>
            <person name="Wang A."/>
            <person name="Jiang F."/>
            <person name="Liu H."/>
            <person name="Zhao H."/>
            <person name="Xu D."/>
            <person name="Zhang Y."/>
        </authorList>
    </citation>
    <scope>NUCLEOTIDE SEQUENCE [LARGE SCALE GENOMIC DNA]</scope>
    <source>
        <strain evidence="2">cv. Yunnan</strain>
    </source>
</reference>
<organism evidence="1 2">
    <name type="scientific">Smallanthus sonchifolius</name>
    <dbReference type="NCBI Taxonomy" id="185202"/>
    <lineage>
        <taxon>Eukaryota</taxon>
        <taxon>Viridiplantae</taxon>
        <taxon>Streptophyta</taxon>
        <taxon>Embryophyta</taxon>
        <taxon>Tracheophyta</taxon>
        <taxon>Spermatophyta</taxon>
        <taxon>Magnoliopsida</taxon>
        <taxon>eudicotyledons</taxon>
        <taxon>Gunneridae</taxon>
        <taxon>Pentapetalae</taxon>
        <taxon>asterids</taxon>
        <taxon>campanulids</taxon>
        <taxon>Asterales</taxon>
        <taxon>Asteraceae</taxon>
        <taxon>Asteroideae</taxon>
        <taxon>Heliantheae alliance</taxon>
        <taxon>Millerieae</taxon>
        <taxon>Smallanthus</taxon>
    </lineage>
</organism>
<evidence type="ECO:0000313" key="2">
    <source>
        <dbReference type="Proteomes" id="UP001056120"/>
    </source>
</evidence>
<sequence>MEADGTRPFGRDWVLGRDWVFGRDWVLGRDCSRPIALCLKKKTGMEMKGVLKFVVVMCMVVSGCRGDVNSFRDCYAKCFIFCMIEPNKSLCTCTTQCLKECIFPSLPSSSTMAVDPHTQSLGYCKLGCATSLCSNISKAHNPDGKNMETCVGSCSDKCTMSYSSLSP</sequence>
<protein>
    <submittedName>
        <fullName evidence="1">Uncharacterized protein</fullName>
    </submittedName>
</protein>
<evidence type="ECO:0000313" key="1">
    <source>
        <dbReference type="EMBL" id="KAI3775054.1"/>
    </source>
</evidence>
<dbReference type="EMBL" id="CM042033">
    <property type="protein sequence ID" value="KAI3775054.1"/>
    <property type="molecule type" value="Genomic_DNA"/>
</dbReference>
<name>A0ACB9FV80_9ASTR</name>
<accession>A0ACB9FV80</accession>
<keyword evidence="2" id="KW-1185">Reference proteome</keyword>